<dbReference type="AlphaFoldDB" id="A0A174TPG8"/>
<feature type="region of interest" description="Disordered" evidence="1">
    <location>
        <begin position="34"/>
        <end position="93"/>
    </location>
</feature>
<evidence type="ECO:0000313" key="2">
    <source>
        <dbReference type="EMBL" id="CUQ11762.1"/>
    </source>
</evidence>
<evidence type="ECO:0000313" key="3">
    <source>
        <dbReference type="Proteomes" id="UP000095564"/>
    </source>
</evidence>
<dbReference type="RefSeq" id="WP_055162033.1">
    <property type="nucleotide sequence ID" value="NZ_CZAU01000042.1"/>
</dbReference>
<accession>A0A174TPG8</accession>
<dbReference type="EMBL" id="CZAU01000042">
    <property type="protein sequence ID" value="CUQ11762.1"/>
    <property type="molecule type" value="Genomic_DNA"/>
</dbReference>
<organism evidence="2 3">
    <name type="scientific">Anaerostipes hadrus</name>
    <dbReference type="NCBI Taxonomy" id="649756"/>
    <lineage>
        <taxon>Bacteria</taxon>
        <taxon>Bacillati</taxon>
        <taxon>Bacillota</taxon>
        <taxon>Clostridia</taxon>
        <taxon>Lachnospirales</taxon>
        <taxon>Lachnospiraceae</taxon>
        <taxon>Anaerostipes</taxon>
    </lineage>
</organism>
<sequence length="93" mass="10911">MKGLLDNMFDFDHDGKLGFFERAAKRQFINNMMEDDKKKSESDAYQYSSGSADYDRTELEMSGLDPEELEFMDPEERRETLEDAGLDPDEYDF</sequence>
<reference evidence="2 3" key="1">
    <citation type="submission" date="2015-09" db="EMBL/GenBank/DDBJ databases">
        <authorList>
            <consortium name="Pathogen Informatics"/>
        </authorList>
    </citation>
    <scope>NUCLEOTIDE SEQUENCE [LARGE SCALE GENOMIC DNA]</scope>
    <source>
        <strain evidence="2 3">2789STDY5834908</strain>
    </source>
</reference>
<dbReference type="OrthoDB" id="2057063at2"/>
<evidence type="ECO:0008006" key="4">
    <source>
        <dbReference type="Google" id="ProtNLM"/>
    </source>
</evidence>
<name>A0A174TPG8_ANAHA</name>
<proteinExistence type="predicted"/>
<evidence type="ECO:0000256" key="1">
    <source>
        <dbReference type="SAM" id="MobiDB-lite"/>
    </source>
</evidence>
<feature type="compositionally biased region" description="Acidic residues" evidence="1">
    <location>
        <begin position="82"/>
        <end position="93"/>
    </location>
</feature>
<protein>
    <recommendedName>
        <fullName evidence="4">EF-hand domain-containing protein</fullName>
    </recommendedName>
</protein>
<gene>
    <name evidence="2" type="ORF">ERS852520_03101</name>
</gene>
<dbReference type="Proteomes" id="UP000095564">
    <property type="component" value="Unassembled WGS sequence"/>
</dbReference>